<name>A0ABN8YJM6_RANTA</name>
<proteinExistence type="predicted"/>
<organism evidence="1 2">
    <name type="scientific">Rangifer tarandus platyrhynchus</name>
    <name type="common">Svalbard reindeer</name>
    <dbReference type="NCBI Taxonomy" id="3082113"/>
    <lineage>
        <taxon>Eukaryota</taxon>
        <taxon>Metazoa</taxon>
        <taxon>Chordata</taxon>
        <taxon>Craniata</taxon>
        <taxon>Vertebrata</taxon>
        <taxon>Euteleostomi</taxon>
        <taxon>Mammalia</taxon>
        <taxon>Eutheria</taxon>
        <taxon>Laurasiatheria</taxon>
        <taxon>Artiodactyla</taxon>
        <taxon>Ruminantia</taxon>
        <taxon>Pecora</taxon>
        <taxon>Cervidae</taxon>
        <taxon>Odocoileinae</taxon>
        <taxon>Rangifer</taxon>
    </lineage>
</organism>
<protein>
    <submittedName>
        <fullName evidence="1">Uncharacterized protein</fullName>
    </submittedName>
</protein>
<keyword evidence="2" id="KW-1185">Reference proteome</keyword>
<reference evidence="1" key="1">
    <citation type="submission" date="2023-04" db="EMBL/GenBank/DDBJ databases">
        <authorList>
            <consortium name="ELIXIR-Norway"/>
        </authorList>
    </citation>
    <scope>NUCLEOTIDE SEQUENCE [LARGE SCALE GENOMIC DNA]</scope>
</reference>
<evidence type="ECO:0000313" key="2">
    <source>
        <dbReference type="Proteomes" id="UP001176941"/>
    </source>
</evidence>
<dbReference type="EMBL" id="OX459956">
    <property type="protein sequence ID" value="CAI9161783.1"/>
    <property type="molecule type" value="Genomic_DNA"/>
</dbReference>
<dbReference type="Proteomes" id="UP001176941">
    <property type="component" value="Chromosome 20"/>
</dbReference>
<accession>A0ABN8YJM6</accession>
<evidence type="ECO:0000313" key="1">
    <source>
        <dbReference type="EMBL" id="CAI9161783.1"/>
    </source>
</evidence>
<gene>
    <name evidence="1" type="ORF">MRATA1EN1_LOCUS10745</name>
</gene>
<sequence>MHCTWGECTCQIPGPLSSSDLGRAQNTGPVESVPLWITWEPEQCRSGKCTQPRNHFTQVPSRATWSLSTVGQESTHAVSVGKPRERSPHTPVIFVCSVPPSLQHS</sequence>